<dbReference type="PANTHER" id="PTHR38459:SF1">
    <property type="entry name" value="PROPHAGE BACTOPRENOL-LINKED GLUCOSE TRANSLOCASE HOMOLOG"/>
    <property type="match status" value="1"/>
</dbReference>
<evidence type="ECO:0000313" key="9">
    <source>
        <dbReference type="Proteomes" id="UP001176468"/>
    </source>
</evidence>
<dbReference type="Proteomes" id="UP001176468">
    <property type="component" value="Unassembled WGS sequence"/>
</dbReference>
<proteinExistence type="inferred from homology"/>
<dbReference type="InterPro" id="IPR051401">
    <property type="entry name" value="GtrA_CellWall_Glycosyl"/>
</dbReference>
<protein>
    <submittedName>
        <fullName evidence="8">GtrA family protein</fullName>
    </submittedName>
</protein>
<gene>
    <name evidence="8" type="ORF">Q5H94_16830</name>
</gene>
<feature type="transmembrane region" description="Helical" evidence="6">
    <location>
        <begin position="12"/>
        <end position="33"/>
    </location>
</feature>
<feature type="transmembrane region" description="Helical" evidence="6">
    <location>
        <begin position="98"/>
        <end position="120"/>
    </location>
</feature>
<reference evidence="8" key="1">
    <citation type="submission" date="2023-07" db="EMBL/GenBank/DDBJ databases">
        <authorList>
            <person name="Kim M.K."/>
        </authorList>
    </citation>
    <scope>NUCLEOTIDE SEQUENCE</scope>
    <source>
        <strain evidence="8">CA1-15</strain>
    </source>
</reference>
<keyword evidence="9" id="KW-1185">Reference proteome</keyword>
<comment type="caution">
    <text evidence="8">The sequence shown here is derived from an EMBL/GenBank/DDBJ whole genome shotgun (WGS) entry which is preliminary data.</text>
</comment>
<evidence type="ECO:0000256" key="1">
    <source>
        <dbReference type="ARBA" id="ARBA00004141"/>
    </source>
</evidence>
<dbReference type="PANTHER" id="PTHR38459">
    <property type="entry name" value="PROPHAGE BACTOPRENOL-LINKED GLUCOSE TRANSLOCASE HOMOLOG"/>
    <property type="match status" value="1"/>
</dbReference>
<comment type="subcellular location">
    <subcellularLocation>
        <location evidence="1">Membrane</location>
        <topology evidence="1">Multi-pass membrane protein</topology>
    </subcellularLocation>
</comment>
<feature type="domain" description="GtrA/DPMS transmembrane" evidence="7">
    <location>
        <begin position="12"/>
        <end position="121"/>
    </location>
</feature>
<dbReference type="Pfam" id="PF04138">
    <property type="entry name" value="GtrA_DPMS_TM"/>
    <property type="match status" value="1"/>
</dbReference>
<sequence length="128" mass="14038">MPDRKTLFELFRFYQAALVNTAFGYGLYALLLWLGLGRYPAQAVAHVSGTIFNYATYSRHVFRGQSGSPWRFVAVYAANYGVNLALLALLSLWVRSPYAAGLLATLAASLINYAALKLLVFGRAAQPA</sequence>
<evidence type="ECO:0000256" key="2">
    <source>
        <dbReference type="ARBA" id="ARBA00009399"/>
    </source>
</evidence>
<dbReference type="InterPro" id="IPR007267">
    <property type="entry name" value="GtrA_DPMS_TM"/>
</dbReference>
<evidence type="ECO:0000313" key="8">
    <source>
        <dbReference type="EMBL" id="MDO7843995.1"/>
    </source>
</evidence>
<dbReference type="RefSeq" id="WP_304562443.1">
    <property type="nucleotide sequence ID" value="NZ_JAUQSZ010000012.1"/>
</dbReference>
<accession>A0ABT9A454</accession>
<organism evidence="8 9">
    <name type="scientific">Sphingomonas immobilis</name>
    <dbReference type="NCBI Taxonomy" id="3063997"/>
    <lineage>
        <taxon>Bacteria</taxon>
        <taxon>Pseudomonadati</taxon>
        <taxon>Pseudomonadota</taxon>
        <taxon>Alphaproteobacteria</taxon>
        <taxon>Sphingomonadales</taxon>
        <taxon>Sphingomonadaceae</taxon>
        <taxon>Sphingomonas</taxon>
    </lineage>
</organism>
<keyword evidence="4 6" id="KW-1133">Transmembrane helix</keyword>
<name>A0ABT9A454_9SPHN</name>
<evidence type="ECO:0000256" key="4">
    <source>
        <dbReference type="ARBA" id="ARBA00022989"/>
    </source>
</evidence>
<dbReference type="EMBL" id="JAUQSZ010000012">
    <property type="protein sequence ID" value="MDO7843995.1"/>
    <property type="molecule type" value="Genomic_DNA"/>
</dbReference>
<evidence type="ECO:0000256" key="6">
    <source>
        <dbReference type="SAM" id="Phobius"/>
    </source>
</evidence>
<feature type="transmembrane region" description="Helical" evidence="6">
    <location>
        <begin position="69"/>
        <end position="92"/>
    </location>
</feature>
<keyword evidence="3 6" id="KW-0812">Transmembrane</keyword>
<evidence type="ECO:0000256" key="5">
    <source>
        <dbReference type="ARBA" id="ARBA00023136"/>
    </source>
</evidence>
<comment type="similarity">
    <text evidence="2">Belongs to the GtrA family.</text>
</comment>
<keyword evidence="5 6" id="KW-0472">Membrane</keyword>
<evidence type="ECO:0000259" key="7">
    <source>
        <dbReference type="Pfam" id="PF04138"/>
    </source>
</evidence>
<evidence type="ECO:0000256" key="3">
    <source>
        <dbReference type="ARBA" id="ARBA00022692"/>
    </source>
</evidence>